<dbReference type="PRINTS" id="PR00790">
    <property type="entry name" value="PAMONOXGNASE"/>
</dbReference>
<evidence type="ECO:0000256" key="12">
    <source>
        <dbReference type="SAM" id="SignalP"/>
    </source>
</evidence>
<keyword evidence="4" id="KW-0677">Repeat</keyword>
<keyword evidence="3 12" id="KW-0732">Signal</keyword>
<dbReference type="PROSITE" id="PS51125">
    <property type="entry name" value="NHL"/>
    <property type="match status" value="2"/>
</dbReference>
<evidence type="ECO:0000256" key="8">
    <source>
        <dbReference type="PIRSR" id="PIRSR600720-1"/>
    </source>
</evidence>
<feature type="binding site" evidence="9">
    <location>
        <position position="336"/>
    </location>
    <ligand>
        <name>Ca(2+)</name>
        <dbReference type="ChEBI" id="CHEBI:29108"/>
        <note>structural</note>
    </ligand>
</feature>
<feature type="repeat" description="NHL" evidence="11">
    <location>
        <begin position="179"/>
        <end position="218"/>
    </location>
</feature>
<feature type="signal peptide" evidence="12">
    <location>
        <begin position="1"/>
        <end position="22"/>
    </location>
</feature>
<feature type="disulfide bond" evidence="10">
    <location>
        <begin position="250"/>
        <end position="261"/>
    </location>
</feature>
<dbReference type="AlphaFoldDB" id="A0AAI8Y3E4"/>
<reference evidence="13" key="1">
    <citation type="submission" date="2021-12" db="EMBL/GenBank/DDBJ databases">
        <authorList>
            <person name="King R."/>
        </authorList>
    </citation>
    <scope>NUCLEOTIDE SEQUENCE</scope>
</reference>
<gene>
    <name evidence="13" type="ORF">BEMITA_LOCUS128</name>
</gene>
<evidence type="ECO:0000256" key="10">
    <source>
        <dbReference type="PIRSR" id="PIRSR600720-3"/>
    </source>
</evidence>
<comment type="cofactor">
    <cofactor evidence="9">
        <name>Zn(2+)</name>
        <dbReference type="ChEBI" id="CHEBI:29105"/>
    </cofactor>
    <text evidence="9">Binds one Zn(2+) ion per subunit.</text>
</comment>
<dbReference type="CDD" id="cd14958">
    <property type="entry name" value="NHL_PAL_like"/>
    <property type="match status" value="1"/>
</dbReference>
<feature type="binding site" evidence="9">
    <location>
        <position position="238"/>
    </location>
    <ligand>
        <name>Zn(2+)</name>
        <dbReference type="ChEBI" id="CHEBI:29105"/>
        <note>catalytic</note>
    </ligand>
</feature>
<sequence length="361" mass="40374">MGVHSTWLIYLSYLLCTVPTESSRVRDSFYSSLKYLLGRGPDLPDTQESFGVSSITEVGNWPIRSIQHLGQISGISVNPAGQPVIFHRGPKIWDSGSFNESNYFQEGTEEPIRVDTVITLDAETGNILSSWGGGIFFLPHGIHVDFEGNIWLTDVALHQVFKFSLGARRPLLTIGKRFKPGSDFGHLCKPTSVAVASDGHIFIADGYCNSRILKFNHFGDLERVFPQNEEFVSLKVPHSITLLEKQNLLCIADRENMRIVCVNPEMDHSVVRTQHSIQQADLGRVFAVANSDDMIYAINGPTSPNLPVQGFTIEPLSGRIIHRWEPTSDAFHQPHDAAVSPDGLYLYVCELQPIRLWKFKL</sequence>
<keyword evidence="2 9" id="KW-0479">Metal-binding</keyword>
<evidence type="ECO:0000256" key="2">
    <source>
        <dbReference type="ARBA" id="ARBA00022723"/>
    </source>
</evidence>
<evidence type="ECO:0000256" key="6">
    <source>
        <dbReference type="ARBA" id="ARBA00023180"/>
    </source>
</evidence>
<dbReference type="PANTHER" id="PTHR10680">
    <property type="entry name" value="PEPTIDYL-GLYCINE ALPHA-AMIDATING MONOOXYGENASE"/>
    <property type="match status" value="1"/>
</dbReference>
<comment type="caution">
    <text evidence="13">The sequence shown here is derived from an EMBL/GenBank/DDBJ whole genome shotgun (WGS) entry which is preliminary data.</text>
</comment>
<feature type="binding site" evidence="8">
    <location>
        <position position="88"/>
    </location>
    <ligand>
        <name>a protein</name>
        <dbReference type="ChEBI" id="CHEBI:16541"/>
    </ligand>
    <ligandPart>
        <name>C-terminal Xaa-(2S)-2-hydroxyglycine residue</name>
        <dbReference type="ChEBI" id="CHEBI:142768"/>
    </ligandPart>
</feature>
<feature type="chain" id="PRO_5042527228" description="peptidylamidoglycolate lyase" evidence="12">
    <location>
        <begin position="23"/>
        <end position="361"/>
    </location>
</feature>
<dbReference type="GO" id="GO:0016020">
    <property type="term" value="C:membrane"/>
    <property type="evidence" value="ECO:0007669"/>
    <property type="project" value="InterPro"/>
</dbReference>
<keyword evidence="7" id="KW-0456">Lyase</keyword>
<organism evidence="13 14">
    <name type="scientific">Bemisia tabaci</name>
    <name type="common">Sweetpotato whitefly</name>
    <name type="synonym">Aleurodes tabaci</name>
    <dbReference type="NCBI Taxonomy" id="7038"/>
    <lineage>
        <taxon>Eukaryota</taxon>
        <taxon>Metazoa</taxon>
        <taxon>Ecdysozoa</taxon>
        <taxon>Arthropoda</taxon>
        <taxon>Hexapoda</taxon>
        <taxon>Insecta</taxon>
        <taxon>Pterygota</taxon>
        <taxon>Neoptera</taxon>
        <taxon>Paraneoptera</taxon>
        <taxon>Hemiptera</taxon>
        <taxon>Sternorrhyncha</taxon>
        <taxon>Aleyrodoidea</taxon>
        <taxon>Aleyrodidae</taxon>
        <taxon>Aleyrodinae</taxon>
        <taxon>Bemisia</taxon>
    </lineage>
</organism>
<feature type="binding site" evidence="8">
    <location>
        <position position="254"/>
    </location>
    <ligand>
        <name>a protein</name>
        <dbReference type="ChEBI" id="CHEBI:16541"/>
    </ligand>
    <ligandPart>
        <name>C-terminal Xaa-(2S)-2-hydroxyglycine residue</name>
        <dbReference type="ChEBI" id="CHEBI:142768"/>
    </ligandPart>
</feature>
<evidence type="ECO:0000256" key="3">
    <source>
        <dbReference type="ARBA" id="ARBA00022729"/>
    </source>
</evidence>
<dbReference type="PANTHER" id="PTHR10680:SF37">
    <property type="entry name" value="PEPTIDYL-ALPHA-HYDROXYGLYCINE ALPHA-AMIDATING LYASE 2"/>
    <property type="match status" value="1"/>
</dbReference>
<dbReference type="GO" id="GO:0046872">
    <property type="term" value="F:metal ion binding"/>
    <property type="evidence" value="ECO:0007669"/>
    <property type="project" value="UniProtKB-KW"/>
</dbReference>
<protein>
    <recommendedName>
        <fullName evidence="1">peptidylamidoglycolate lyase</fullName>
        <ecNumber evidence="1">4.3.2.5</ecNumber>
    </recommendedName>
</protein>
<dbReference type="Pfam" id="PF01436">
    <property type="entry name" value="NHL"/>
    <property type="match status" value="2"/>
</dbReference>
<dbReference type="Gene3D" id="2.120.10.30">
    <property type="entry name" value="TolB, C-terminal domain"/>
    <property type="match status" value="1"/>
</dbReference>
<dbReference type="GO" id="GO:0005576">
    <property type="term" value="C:extracellular region"/>
    <property type="evidence" value="ECO:0007669"/>
    <property type="project" value="TreeGrafter"/>
</dbReference>
<proteinExistence type="predicted"/>
<dbReference type="InterPro" id="IPR000720">
    <property type="entry name" value="PHM/PAL"/>
</dbReference>
<evidence type="ECO:0000256" key="7">
    <source>
        <dbReference type="ARBA" id="ARBA00023239"/>
    </source>
</evidence>
<feature type="binding site" evidence="9">
    <location>
        <position position="140"/>
    </location>
    <ligand>
        <name>Zn(2+)</name>
        <dbReference type="ChEBI" id="CHEBI:29105"/>
        <note>catalytic</note>
    </ligand>
</feature>
<evidence type="ECO:0000313" key="13">
    <source>
        <dbReference type="EMBL" id="CAH0747023.1"/>
    </source>
</evidence>
<feature type="binding site" evidence="8">
    <location>
        <position position="207"/>
    </location>
    <ligand>
        <name>a protein</name>
        <dbReference type="ChEBI" id="CHEBI:16541"/>
    </ligand>
    <ligandPart>
        <name>C-terminal Xaa-(2S)-2-hydroxyglycine residue</name>
        <dbReference type="ChEBI" id="CHEBI:142768"/>
    </ligandPart>
</feature>
<dbReference type="SUPFAM" id="SSF63829">
    <property type="entry name" value="Calcium-dependent phosphotriesterase"/>
    <property type="match status" value="1"/>
</dbReference>
<evidence type="ECO:0000313" key="14">
    <source>
        <dbReference type="Proteomes" id="UP001152759"/>
    </source>
</evidence>
<dbReference type="InterPro" id="IPR011042">
    <property type="entry name" value="6-blade_b-propeller_TolB-like"/>
</dbReference>
<evidence type="ECO:0000256" key="4">
    <source>
        <dbReference type="ARBA" id="ARBA00022737"/>
    </source>
</evidence>
<feature type="binding site" evidence="9">
    <location>
        <position position="335"/>
    </location>
    <ligand>
        <name>Zn(2+)</name>
        <dbReference type="ChEBI" id="CHEBI:29105"/>
        <note>catalytic</note>
    </ligand>
</feature>
<dbReference type="EC" id="4.3.2.5" evidence="1"/>
<dbReference type="GO" id="GO:0006518">
    <property type="term" value="P:peptide metabolic process"/>
    <property type="evidence" value="ECO:0007669"/>
    <property type="project" value="InterPro"/>
</dbReference>
<evidence type="ECO:0000256" key="5">
    <source>
        <dbReference type="ARBA" id="ARBA00023157"/>
    </source>
</evidence>
<keyword evidence="14" id="KW-1185">Reference proteome</keyword>
<feature type="disulfide bond" evidence="10">
    <location>
        <begin position="188"/>
        <end position="208"/>
    </location>
</feature>
<evidence type="ECO:0000256" key="11">
    <source>
        <dbReference type="PROSITE-ProRule" id="PRU00504"/>
    </source>
</evidence>
<dbReference type="InterPro" id="IPR001258">
    <property type="entry name" value="NHL_repeat"/>
</dbReference>
<keyword evidence="5 10" id="KW-1015">Disulfide bond</keyword>
<dbReference type="EMBL" id="CAKKNF020000020">
    <property type="protein sequence ID" value="CAH0747023.1"/>
    <property type="molecule type" value="Genomic_DNA"/>
</dbReference>
<feature type="repeat" description="NHL" evidence="11">
    <location>
        <begin position="125"/>
        <end position="166"/>
    </location>
</feature>
<accession>A0AAI8Y3E4</accession>
<keyword evidence="9" id="KW-0106">Calcium</keyword>
<evidence type="ECO:0000256" key="9">
    <source>
        <dbReference type="PIRSR" id="PIRSR600720-2"/>
    </source>
</evidence>
<keyword evidence="6" id="KW-0325">Glycoprotein</keyword>
<keyword evidence="9" id="KW-0862">Zinc</keyword>
<name>A0AAI8Y3E4_BEMTA</name>
<dbReference type="Proteomes" id="UP001152759">
    <property type="component" value="Unassembled WGS sequence"/>
</dbReference>
<dbReference type="GO" id="GO:0004598">
    <property type="term" value="F:peptidylamidoglycolate lyase activity"/>
    <property type="evidence" value="ECO:0007669"/>
    <property type="project" value="UniProtKB-EC"/>
</dbReference>
<evidence type="ECO:0000256" key="1">
    <source>
        <dbReference type="ARBA" id="ARBA00012343"/>
    </source>
</evidence>